<keyword evidence="2" id="KW-1185">Reference proteome</keyword>
<proteinExistence type="predicted"/>
<dbReference type="GeneID" id="60321161"/>
<dbReference type="Pfam" id="PF19474">
    <property type="entry name" value="DUF6011"/>
    <property type="match status" value="1"/>
</dbReference>
<dbReference type="KEGG" id="vg:60321161"/>
<name>A0A386K9W9_9CAUD</name>
<sequence>MATPFDTTVRATSTVRPASAASASYLRALMVEKAVATGHDAEQAGVNIDAWLIGRSQRQVSENIDRLKAEGYTGRAHSTAPAADHSADIPAIEVVPAGRYAIETADGAINALAFYKVDRPTEGRWAGRVFVKLIVGGEEQRMSWSATKSILAKIAEVGAEAASARYGHEIGECGICGRQLTNDESRERGIGPICAAKQGW</sequence>
<evidence type="ECO:0000313" key="2">
    <source>
        <dbReference type="Proteomes" id="UP000269292"/>
    </source>
</evidence>
<dbReference type="EMBL" id="MH744423">
    <property type="protein sequence ID" value="AYD82043.1"/>
    <property type="molecule type" value="Genomic_DNA"/>
</dbReference>
<evidence type="ECO:0000313" key="1">
    <source>
        <dbReference type="EMBL" id="AYD82043.1"/>
    </source>
</evidence>
<accession>A0A386K9W9</accession>
<dbReference type="InterPro" id="IPR046053">
    <property type="entry name" value="DUF6011"/>
</dbReference>
<dbReference type="Proteomes" id="UP000269292">
    <property type="component" value="Segment"/>
</dbReference>
<reference evidence="1 2" key="1">
    <citation type="submission" date="2018-08" db="EMBL/GenBank/DDBJ databases">
        <authorList>
            <person name="Washington J.M."/>
            <person name="Garlena R.A."/>
            <person name="Russell D.A."/>
            <person name="Pope W.H."/>
            <person name="Jacobs-Sera D."/>
            <person name="Hatfull G.F."/>
        </authorList>
    </citation>
    <scope>NUCLEOTIDE SEQUENCE [LARGE SCALE GENOMIC DNA]</scope>
</reference>
<organism evidence="1 2">
    <name type="scientific">Mycobacterium phage Saguaro</name>
    <dbReference type="NCBI Taxonomy" id="2315616"/>
    <lineage>
        <taxon>Viruses</taxon>
        <taxon>Duplodnaviria</taxon>
        <taxon>Heunggongvirae</taxon>
        <taxon>Uroviricota</taxon>
        <taxon>Caudoviricetes</taxon>
        <taxon>Bclasvirinae</taxon>
        <taxon>Saguarovirus</taxon>
        <taxon>Saguarovirus saguaro</taxon>
    </lineage>
</organism>
<dbReference type="RefSeq" id="YP_009949711.1">
    <property type="nucleotide sequence ID" value="NC_051583.1"/>
</dbReference>
<gene>
    <name evidence="1" type="primary">48</name>
    <name evidence="1" type="ORF">SEA_SAGUARO_48</name>
</gene>
<protein>
    <submittedName>
        <fullName evidence="1">Uncharacterized protein</fullName>
    </submittedName>
</protein>